<dbReference type="OrthoDB" id="9796798at2"/>
<dbReference type="PANTHER" id="PTHR36121:SF1">
    <property type="entry name" value="PROTEIN SXY"/>
    <property type="match status" value="1"/>
</dbReference>
<reference evidence="3" key="5">
    <citation type="journal article" date="2022" name="Nat. Biotechnol.">
        <title>Carbon-negative production of acetone and isopropanol by gas fermentation at industrial pilot scale.</title>
        <authorList>
            <person name="Liew F.E."/>
            <person name="Nogle R."/>
            <person name="Abdalla T."/>
            <person name="Rasor B.J."/>
            <person name="Canter C."/>
            <person name="Jensen R.O."/>
            <person name="Wang L."/>
            <person name="Strutz J."/>
            <person name="Chirania P."/>
            <person name="De Tissera S."/>
            <person name="Mueller A.P."/>
            <person name="Ruan Z."/>
            <person name="Gao A."/>
            <person name="Tran L."/>
            <person name="Engle N.L."/>
            <person name="Bromley J.C."/>
            <person name="Daniell J."/>
            <person name="Conrado R."/>
            <person name="Tschaplinski T.J."/>
            <person name="Giannone R.J."/>
            <person name="Hettich R.L."/>
            <person name="Karim A.S."/>
            <person name="Simpson S.D."/>
            <person name="Brown S.D."/>
            <person name="Leang C."/>
            <person name="Jewett M.C."/>
            <person name="Kopke M."/>
        </authorList>
    </citation>
    <scope>NUCLEOTIDE SEQUENCE</scope>
    <source>
        <strain evidence="3">DJ015</strain>
    </source>
</reference>
<dbReference type="Gene3D" id="1.10.150.20">
    <property type="entry name" value="5' to 3' exonuclease, C-terminal subdomain"/>
    <property type="match status" value="1"/>
</dbReference>
<dbReference type="Proteomes" id="UP001194098">
    <property type="component" value="Unassembled WGS sequence"/>
</dbReference>
<reference evidence="2" key="2">
    <citation type="submission" date="2016-02" db="EMBL/GenBank/DDBJ databases">
        <title>Genome sequence of Clostridium beijerinckii strain 59B.</title>
        <authorList>
            <person name="Little G.T."/>
            <person name="Minton N.P."/>
        </authorList>
    </citation>
    <scope>NUCLEOTIDE SEQUENCE</scope>
    <source>
        <strain evidence="2">NCIMB 14988</strain>
    </source>
</reference>
<name>A0A0B5QGD1_CLOBE</name>
<reference evidence="4" key="4">
    <citation type="submission" date="2020-06" db="EMBL/GenBank/DDBJ databases">
        <title>Genomic insights into acetone-butanol-ethanol (ABE) fermentation by sequencing solventogenic clostridia strains.</title>
        <authorList>
            <person name="Brown S."/>
        </authorList>
    </citation>
    <scope>NUCLEOTIDE SEQUENCE</scope>
    <source>
        <strain evidence="4">DJ123</strain>
    </source>
</reference>
<evidence type="ECO:0000313" key="2">
    <source>
        <dbReference type="EMBL" id="AJH00036.1"/>
    </source>
</evidence>
<reference evidence="3" key="3">
    <citation type="submission" date="2020-04" db="EMBL/GenBank/DDBJ databases">
        <authorList>
            <person name="Brown S."/>
        </authorList>
    </citation>
    <scope>NUCLEOTIDE SEQUENCE</scope>
    <source>
        <strain evidence="3">DJ015</strain>
    </source>
</reference>
<dbReference type="Proteomes" id="UP000822184">
    <property type="component" value="Unassembled WGS sequence"/>
</dbReference>
<evidence type="ECO:0000313" key="5">
    <source>
        <dbReference type="Proteomes" id="UP000031866"/>
    </source>
</evidence>
<dbReference type="AlphaFoldDB" id="A0A0B5QGD1"/>
<dbReference type="EMBL" id="JABTDW010000001">
    <property type="protein sequence ID" value="NSB14280.1"/>
    <property type="molecule type" value="Genomic_DNA"/>
</dbReference>
<dbReference type="Pfam" id="PF04994">
    <property type="entry name" value="TfoX_C"/>
    <property type="match status" value="1"/>
</dbReference>
<dbReference type="Proteomes" id="UP000031866">
    <property type="component" value="Chromosome"/>
</dbReference>
<protein>
    <submittedName>
        <fullName evidence="2">Competence protein TfoX</fullName>
    </submittedName>
    <submittedName>
        <fullName evidence="4">DNA transformation protein</fullName>
    </submittedName>
    <submittedName>
        <fullName evidence="3">TfoX/Sxy family protein</fullName>
    </submittedName>
</protein>
<dbReference type="EMBL" id="CP010086">
    <property type="protein sequence ID" value="AJH00036.1"/>
    <property type="molecule type" value="Genomic_DNA"/>
</dbReference>
<evidence type="ECO:0000259" key="1">
    <source>
        <dbReference type="Pfam" id="PF04994"/>
    </source>
</evidence>
<dbReference type="STRING" id="1520.LF65_03479"/>
<reference evidence="5" key="1">
    <citation type="submission" date="2014-12" db="EMBL/GenBank/DDBJ databases">
        <title>Genome sequence of Clostridium beijerinckii strain 59B.</title>
        <authorList>
            <person name="Little G.T."/>
            <person name="Minton N.P."/>
        </authorList>
    </citation>
    <scope>NUCLEOTIDE SEQUENCE [LARGE SCALE GENOMIC DNA]</scope>
    <source>
        <strain evidence="5">59B</strain>
    </source>
</reference>
<evidence type="ECO:0000313" key="3">
    <source>
        <dbReference type="EMBL" id="MBC2473858.1"/>
    </source>
</evidence>
<dbReference type="RefSeq" id="WP_041897537.1">
    <property type="nucleotide sequence ID" value="NZ_CP010086.2"/>
</dbReference>
<dbReference type="PANTHER" id="PTHR36121">
    <property type="entry name" value="PROTEIN SXY"/>
    <property type="match status" value="1"/>
</dbReference>
<dbReference type="KEGG" id="cbei:LF65_03479"/>
<dbReference type="EMBL" id="JABAGV010000006">
    <property type="protein sequence ID" value="MBC2473858.1"/>
    <property type="molecule type" value="Genomic_DNA"/>
</dbReference>
<sequence>MGELSKLPNIGKEVERQLNQVGIFTYDELKAIGAEQAWLKIQEIDPSACIHRLLALEGAIHCIKKTELSQKRKEDLKDFYNWNKGK</sequence>
<feature type="domain" description="TfoX C-terminal" evidence="1">
    <location>
        <begin position="3"/>
        <end position="79"/>
    </location>
</feature>
<dbReference type="InterPro" id="IPR047525">
    <property type="entry name" value="TfoX-like"/>
</dbReference>
<proteinExistence type="predicted"/>
<evidence type="ECO:0000313" key="4">
    <source>
        <dbReference type="EMBL" id="NSB14280.1"/>
    </source>
</evidence>
<dbReference type="InterPro" id="IPR007077">
    <property type="entry name" value="TfoX_C"/>
</dbReference>
<organism evidence="2 5">
    <name type="scientific">Clostridium beijerinckii</name>
    <name type="common">Clostridium MP</name>
    <dbReference type="NCBI Taxonomy" id="1520"/>
    <lineage>
        <taxon>Bacteria</taxon>
        <taxon>Bacillati</taxon>
        <taxon>Bacillota</taxon>
        <taxon>Clostridia</taxon>
        <taxon>Eubacteriales</taxon>
        <taxon>Clostridiaceae</taxon>
        <taxon>Clostridium</taxon>
    </lineage>
</organism>
<accession>A0A0B5QGD1</accession>
<gene>
    <name evidence="4" type="ORF">BCD95_002539</name>
    <name evidence="3" type="ORF">HGI39_03870</name>
    <name evidence="2" type="ORF">LF65_03479</name>
</gene>